<keyword evidence="3" id="KW-1185">Reference proteome</keyword>
<keyword evidence="2" id="KW-0540">Nuclease</keyword>
<dbReference type="AlphaFoldDB" id="A0A7Y6NP19"/>
<dbReference type="Proteomes" id="UP000529637">
    <property type="component" value="Unassembled WGS sequence"/>
</dbReference>
<protein>
    <submittedName>
        <fullName evidence="2">Restriction endonuclease</fullName>
    </submittedName>
</protein>
<dbReference type="EMBL" id="JABWMJ010000006">
    <property type="protein sequence ID" value="NUZ06736.1"/>
    <property type="molecule type" value="Genomic_DNA"/>
</dbReference>
<dbReference type="InterPro" id="IPR011335">
    <property type="entry name" value="Restrct_endonuc-II-like"/>
</dbReference>
<dbReference type="InterPro" id="IPR007560">
    <property type="entry name" value="Restrct_endonuc_IV_Mrr"/>
</dbReference>
<accession>A0A7Y6NP19</accession>
<name>A0A7Y6NP19_9BURK</name>
<sequence>MDSTEWRSYEEVAAHLLTQFAGHFGLGEVQGKQILAGASGTSWEIDAKGVNTIDGTFVVVECKRYPHRKVDQGKLGNLAYCIRDLGATGGIVVTPVGLQKGAEKIAAHERIVTVRLAPESTSTEYMLRFLNQIFVGVEDRLQITDTATAVLRDKDGHIIEVSPHRSGRGTCC</sequence>
<evidence type="ECO:0000313" key="2">
    <source>
        <dbReference type="EMBL" id="NUZ06736.1"/>
    </source>
</evidence>
<proteinExistence type="predicted"/>
<organism evidence="2 3">
    <name type="scientific">Piscinibacter koreensis</name>
    <dbReference type="NCBI Taxonomy" id="2742824"/>
    <lineage>
        <taxon>Bacteria</taxon>
        <taxon>Pseudomonadati</taxon>
        <taxon>Pseudomonadota</taxon>
        <taxon>Betaproteobacteria</taxon>
        <taxon>Burkholderiales</taxon>
        <taxon>Sphaerotilaceae</taxon>
        <taxon>Piscinibacter</taxon>
    </lineage>
</organism>
<reference evidence="2 3" key="1">
    <citation type="submission" date="2020-06" db="EMBL/GenBank/DDBJ databases">
        <title>Schlegella sp. ID0723 isolated from air conditioner.</title>
        <authorList>
            <person name="Kim D.Y."/>
            <person name="Kim D.-U."/>
        </authorList>
    </citation>
    <scope>NUCLEOTIDE SEQUENCE [LARGE SCALE GENOMIC DNA]</scope>
    <source>
        <strain evidence="2 3">ID0723</strain>
    </source>
</reference>
<keyword evidence="2" id="KW-0255">Endonuclease</keyword>
<dbReference type="Pfam" id="PF04471">
    <property type="entry name" value="Mrr_cat"/>
    <property type="match status" value="1"/>
</dbReference>
<dbReference type="SUPFAM" id="SSF52980">
    <property type="entry name" value="Restriction endonuclease-like"/>
    <property type="match status" value="1"/>
</dbReference>
<comment type="caution">
    <text evidence="2">The sequence shown here is derived from an EMBL/GenBank/DDBJ whole genome shotgun (WGS) entry which is preliminary data.</text>
</comment>
<dbReference type="RefSeq" id="WP_176069599.1">
    <property type="nucleotide sequence ID" value="NZ_JABWMJ010000006.1"/>
</dbReference>
<feature type="domain" description="Restriction endonuclease type IV Mrr" evidence="1">
    <location>
        <begin position="53"/>
        <end position="113"/>
    </location>
</feature>
<keyword evidence="2" id="KW-0378">Hydrolase</keyword>
<dbReference type="GO" id="GO:0004519">
    <property type="term" value="F:endonuclease activity"/>
    <property type="evidence" value="ECO:0007669"/>
    <property type="project" value="UniProtKB-KW"/>
</dbReference>
<evidence type="ECO:0000313" key="3">
    <source>
        <dbReference type="Proteomes" id="UP000529637"/>
    </source>
</evidence>
<dbReference type="GO" id="GO:0003677">
    <property type="term" value="F:DNA binding"/>
    <property type="evidence" value="ECO:0007669"/>
    <property type="project" value="InterPro"/>
</dbReference>
<dbReference type="GO" id="GO:0009307">
    <property type="term" value="P:DNA restriction-modification system"/>
    <property type="evidence" value="ECO:0007669"/>
    <property type="project" value="InterPro"/>
</dbReference>
<gene>
    <name evidence="2" type="ORF">HQN59_13285</name>
</gene>
<evidence type="ECO:0000259" key="1">
    <source>
        <dbReference type="Pfam" id="PF04471"/>
    </source>
</evidence>